<evidence type="ECO:0000256" key="1">
    <source>
        <dbReference type="SAM" id="Phobius"/>
    </source>
</evidence>
<dbReference type="AlphaFoldDB" id="S4PD72"/>
<proteinExistence type="predicted"/>
<dbReference type="EMBL" id="GAIX01002159">
    <property type="protein sequence ID" value="JAA90401.1"/>
    <property type="molecule type" value="Transcribed_RNA"/>
</dbReference>
<feature type="transmembrane region" description="Helical" evidence="1">
    <location>
        <begin position="33"/>
        <end position="51"/>
    </location>
</feature>
<evidence type="ECO:0000313" key="2">
    <source>
        <dbReference type="EMBL" id="JAA90401.1"/>
    </source>
</evidence>
<sequence length="67" mass="8061">VLSMIFACPEAEDHRSKNNKYCMNWRDEKKGEIFLRNIFYCFFISFFFLTIDMKSILFNSPSHPPNM</sequence>
<organism evidence="2">
    <name type="scientific">Pararge aegeria</name>
    <name type="common">speckled wood butterfly</name>
    <dbReference type="NCBI Taxonomy" id="116150"/>
    <lineage>
        <taxon>Eukaryota</taxon>
        <taxon>Metazoa</taxon>
        <taxon>Ecdysozoa</taxon>
        <taxon>Arthropoda</taxon>
        <taxon>Hexapoda</taxon>
        <taxon>Insecta</taxon>
        <taxon>Pterygota</taxon>
        <taxon>Neoptera</taxon>
        <taxon>Endopterygota</taxon>
        <taxon>Lepidoptera</taxon>
        <taxon>Glossata</taxon>
        <taxon>Ditrysia</taxon>
        <taxon>Papilionoidea</taxon>
        <taxon>Nymphalidae</taxon>
        <taxon>Satyrinae</taxon>
        <taxon>Satyrini</taxon>
        <taxon>Parargina</taxon>
        <taxon>Pararge</taxon>
    </lineage>
</organism>
<name>S4PD72_9NEOP</name>
<reference evidence="2" key="1">
    <citation type="journal article" date="2013" name="BMC Genomics">
        <title>Unscrambling butterfly oogenesis.</title>
        <authorList>
            <person name="Carter J.M."/>
            <person name="Baker S.C."/>
            <person name="Pink R."/>
            <person name="Carter D.R."/>
            <person name="Collins A."/>
            <person name="Tomlin J."/>
            <person name="Gibbs M."/>
            <person name="Breuker C.J."/>
        </authorList>
    </citation>
    <scope>NUCLEOTIDE SEQUENCE</scope>
    <source>
        <tissue evidence="2">Ovary</tissue>
    </source>
</reference>
<keyword evidence="1" id="KW-1133">Transmembrane helix</keyword>
<protein>
    <submittedName>
        <fullName evidence="2">Uncharacterized protein</fullName>
    </submittedName>
</protein>
<feature type="non-terminal residue" evidence="2">
    <location>
        <position position="1"/>
    </location>
</feature>
<keyword evidence="1" id="KW-0812">Transmembrane</keyword>
<keyword evidence="1" id="KW-0472">Membrane</keyword>
<reference evidence="2" key="2">
    <citation type="submission" date="2013-05" db="EMBL/GenBank/DDBJ databases">
        <authorList>
            <person name="Carter J.-M."/>
            <person name="Baker S.C."/>
            <person name="Pink R."/>
            <person name="Carter D.R.F."/>
            <person name="Collins A."/>
            <person name="Tomlin J."/>
            <person name="Gibbs M."/>
            <person name="Breuker C.J."/>
        </authorList>
    </citation>
    <scope>NUCLEOTIDE SEQUENCE</scope>
    <source>
        <tissue evidence="2">Ovary</tissue>
    </source>
</reference>
<accession>S4PD72</accession>